<evidence type="ECO:0000313" key="1">
    <source>
        <dbReference type="EMBL" id="KAI5650034.1"/>
    </source>
</evidence>
<comment type="caution">
    <text evidence="1">The sequence shown here is derived from an EMBL/GenBank/DDBJ whole genome shotgun (WGS) entry which is preliminary data.</text>
</comment>
<reference evidence="2" key="1">
    <citation type="journal article" date="2023" name="Nat. Plants">
        <title>Single-cell RNA sequencing provides a high-resolution roadmap for understanding the multicellular compartmentation of specialized metabolism.</title>
        <authorList>
            <person name="Sun S."/>
            <person name="Shen X."/>
            <person name="Li Y."/>
            <person name="Li Y."/>
            <person name="Wang S."/>
            <person name="Li R."/>
            <person name="Zhang H."/>
            <person name="Shen G."/>
            <person name="Guo B."/>
            <person name="Wei J."/>
            <person name="Xu J."/>
            <person name="St-Pierre B."/>
            <person name="Chen S."/>
            <person name="Sun C."/>
        </authorList>
    </citation>
    <scope>NUCLEOTIDE SEQUENCE [LARGE SCALE GENOMIC DNA]</scope>
</reference>
<evidence type="ECO:0000313" key="2">
    <source>
        <dbReference type="Proteomes" id="UP001060085"/>
    </source>
</evidence>
<keyword evidence="2" id="KW-1185">Reference proteome</keyword>
<organism evidence="1 2">
    <name type="scientific">Catharanthus roseus</name>
    <name type="common">Madagascar periwinkle</name>
    <name type="synonym">Vinca rosea</name>
    <dbReference type="NCBI Taxonomy" id="4058"/>
    <lineage>
        <taxon>Eukaryota</taxon>
        <taxon>Viridiplantae</taxon>
        <taxon>Streptophyta</taxon>
        <taxon>Embryophyta</taxon>
        <taxon>Tracheophyta</taxon>
        <taxon>Spermatophyta</taxon>
        <taxon>Magnoliopsida</taxon>
        <taxon>eudicotyledons</taxon>
        <taxon>Gunneridae</taxon>
        <taxon>Pentapetalae</taxon>
        <taxon>asterids</taxon>
        <taxon>lamiids</taxon>
        <taxon>Gentianales</taxon>
        <taxon>Apocynaceae</taxon>
        <taxon>Rauvolfioideae</taxon>
        <taxon>Vinceae</taxon>
        <taxon>Catharanthinae</taxon>
        <taxon>Catharanthus</taxon>
    </lineage>
</organism>
<gene>
    <name evidence="1" type="ORF">M9H77_36039</name>
</gene>
<proteinExistence type="predicted"/>
<dbReference type="Proteomes" id="UP001060085">
    <property type="component" value="Linkage Group LG08"/>
</dbReference>
<protein>
    <submittedName>
        <fullName evidence="1">Uncharacterized protein</fullName>
    </submittedName>
</protein>
<dbReference type="EMBL" id="CM044708">
    <property type="protein sequence ID" value="KAI5650034.1"/>
    <property type="molecule type" value="Genomic_DNA"/>
</dbReference>
<sequence length="148" mass="16799">MGLGLENDYEMLLALDENNHQHSGATDSQINGLPQSTVQNVNVVEDCAICLETPTTGDIIRHLPCLHKFHKDIPFSVAREEAVDRYTQNIVLDPKRRESQGLLQLGTVNKASMEMETTLWTGLDWDRIFRPLFSSRILVRNNAIILRN</sequence>
<accession>A0ACB9ZRN5</accession>
<name>A0ACB9ZRN5_CATRO</name>